<evidence type="ECO:0000256" key="3">
    <source>
        <dbReference type="ARBA" id="ARBA00022692"/>
    </source>
</evidence>
<keyword evidence="2 6" id="KW-1003">Cell membrane</keyword>
<dbReference type="Pfam" id="PF08395">
    <property type="entry name" value="7tm_7"/>
    <property type="match status" value="1"/>
</dbReference>
<feature type="transmembrane region" description="Helical" evidence="6">
    <location>
        <begin position="170"/>
        <end position="194"/>
    </location>
</feature>
<keyword evidence="5 6" id="KW-0472">Membrane</keyword>
<feature type="transmembrane region" description="Helical" evidence="6">
    <location>
        <begin position="38"/>
        <end position="65"/>
    </location>
</feature>
<dbReference type="Proteomes" id="UP001200034">
    <property type="component" value="Unassembled WGS sequence"/>
</dbReference>
<proteinExistence type="inferred from homology"/>
<keyword evidence="6" id="KW-0675">Receptor</keyword>
<feature type="transmembrane region" description="Helical" evidence="6">
    <location>
        <begin position="77"/>
        <end position="98"/>
    </location>
</feature>
<evidence type="ECO:0000313" key="8">
    <source>
        <dbReference type="EMBL" id="KAH8355123.1"/>
    </source>
</evidence>
<keyword evidence="6" id="KW-0807">Transducer</keyword>
<accession>A0AAD4PFZ7</accession>
<dbReference type="AlphaFoldDB" id="A0AAD4PFZ7"/>
<keyword evidence="3 6" id="KW-0812">Transmembrane</keyword>
<dbReference type="InterPro" id="IPR013604">
    <property type="entry name" value="7TM_chemorcpt"/>
</dbReference>
<reference evidence="8" key="1">
    <citation type="journal article" date="2021" name="Mol. Ecol. Resour.">
        <title>Phylogenomic analyses of the genus Drosophila reveals genomic signals of climate adaptation.</title>
        <authorList>
            <person name="Li F."/>
            <person name="Rane R.V."/>
            <person name="Luria V."/>
            <person name="Xiong Z."/>
            <person name="Chen J."/>
            <person name="Li Z."/>
            <person name="Catullo R.A."/>
            <person name="Griffin P.C."/>
            <person name="Schiffer M."/>
            <person name="Pearce S."/>
            <person name="Lee S.F."/>
            <person name="McElroy K."/>
            <person name="Stocker A."/>
            <person name="Shirriffs J."/>
            <person name="Cockerell F."/>
            <person name="Coppin C."/>
            <person name="Sgro C.M."/>
            <person name="Karger A."/>
            <person name="Cain J.W."/>
            <person name="Weber J.A."/>
            <person name="Santpere G."/>
            <person name="Kirschner M.W."/>
            <person name="Hoffmann A.A."/>
            <person name="Oakeshott J.G."/>
            <person name="Zhang G."/>
        </authorList>
    </citation>
    <scope>NUCLEOTIDE SEQUENCE</scope>
    <source>
        <strain evidence="8">BGI-SZ-2011g</strain>
    </source>
</reference>
<sequence length="412" mass="49089">MLAMVFPTLLIRLSRVVGLCNLRFVAESGRFQRQQGPMLIYCIALHLIYVLFMSCGFLVLVSMFFNCQGINMLAVAYSVVAVSKVLSILLLICGIWLLRDRWLQLVNGFLALQQLYRSDLIPSSLSQWLRHARKTLMCFSKILSTIYWIFGPNNYLMCSIDDQSETRIYLIYIGITIVAVPLEMFFSGIDYWIYHLTSVSNWLIDCLTLEAQELKQDVGRMPQRHGCHRNVHQQQLLGSWKQLWRRCLRLHKVYYEMIAIFQWQMLLNILTNYLSDITSIFHILIYWNEPQVLNRWYFTAYWIICILFHLDIMSFFAIFDAHRLKWEHLQQQVHELWLSLDAMENVYCVALYRQIEFSIILVNRRLQRCPKRVRRLHIAGLFDINRRSEYCMSTSIAMNVLILWQIAYKYYY</sequence>
<keyword evidence="7" id="KW-0732">Signal</keyword>
<comment type="subcellular location">
    <subcellularLocation>
        <location evidence="1 6">Cell membrane</location>
        <topology evidence="1 6">Multi-pass membrane protein</topology>
    </subcellularLocation>
</comment>
<gene>
    <name evidence="8" type="ORF">KR093_006419</name>
</gene>
<evidence type="ECO:0000256" key="1">
    <source>
        <dbReference type="ARBA" id="ARBA00004651"/>
    </source>
</evidence>
<comment type="similarity">
    <text evidence="6">Belongs to the insect chemoreceptor superfamily. Gustatory receptor (GR) family.</text>
</comment>
<dbReference type="GO" id="GO:0050909">
    <property type="term" value="P:sensory perception of taste"/>
    <property type="evidence" value="ECO:0007669"/>
    <property type="project" value="InterPro"/>
</dbReference>
<protein>
    <recommendedName>
        <fullName evidence="6">Gustatory receptor</fullName>
    </recommendedName>
</protein>
<evidence type="ECO:0000256" key="2">
    <source>
        <dbReference type="ARBA" id="ARBA00022475"/>
    </source>
</evidence>
<name>A0AAD4PFZ7_9MUSC</name>
<keyword evidence="9" id="KW-1185">Reference proteome</keyword>
<evidence type="ECO:0000256" key="7">
    <source>
        <dbReference type="SAM" id="SignalP"/>
    </source>
</evidence>
<evidence type="ECO:0000313" key="9">
    <source>
        <dbReference type="Proteomes" id="UP001200034"/>
    </source>
</evidence>
<comment type="caution">
    <text evidence="6">Lacks conserved residue(s) required for the propagation of feature annotation.</text>
</comment>
<feature type="transmembrane region" description="Helical" evidence="6">
    <location>
        <begin position="132"/>
        <end position="150"/>
    </location>
</feature>
<dbReference type="GO" id="GO:0005886">
    <property type="term" value="C:plasma membrane"/>
    <property type="evidence" value="ECO:0007669"/>
    <property type="project" value="UniProtKB-SubCell"/>
</dbReference>
<dbReference type="GO" id="GO:0007165">
    <property type="term" value="P:signal transduction"/>
    <property type="evidence" value="ECO:0007669"/>
    <property type="project" value="UniProtKB-KW"/>
</dbReference>
<dbReference type="EMBL" id="JAJJHW010003889">
    <property type="protein sequence ID" value="KAH8355123.1"/>
    <property type="molecule type" value="Genomic_DNA"/>
</dbReference>
<feature type="signal peptide" evidence="7">
    <location>
        <begin position="1"/>
        <end position="18"/>
    </location>
</feature>
<feature type="transmembrane region" description="Helical" evidence="6">
    <location>
        <begin position="265"/>
        <end position="287"/>
    </location>
</feature>
<evidence type="ECO:0000256" key="5">
    <source>
        <dbReference type="ARBA" id="ARBA00023136"/>
    </source>
</evidence>
<evidence type="ECO:0000256" key="4">
    <source>
        <dbReference type="ARBA" id="ARBA00022989"/>
    </source>
</evidence>
<comment type="function">
    <text evidence="6">Gustatory receptor which mediates acceptance or avoidance behavior, depending on its substrates.</text>
</comment>
<organism evidence="8 9">
    <name type="scientific">Drosophila rubida</name>
    <dbReference type="NCBI Taxonomy" id="30044"/>
    <lineage>
        <taxon>Eukaryota</taxon>
        <taxon>Metazoa</taxon>
        <taxon>Ecdysozoa</taxon>
        <taxon>Arthropoda</taxon>
        <taxon>Hexapoda</taxon>
        <taxon>Insecta</taxon>
        <taxon>Pterygota</taxon>
        <taxon>Neoptera</taxon>
        <taxon>Endopterygota</taxon>
        <taxon>Diptera</taxon>
        <taxon>Brachycera</taxon>
        <taxon>Muscomorpha</taxon>
        <taxon>Ephydroidea</taxon>
        <taxon>Drosophilidae</taxon>
        <taxon>Drosophila</taxon>
    </lineage>
</organism>
<evidence type="ECO:0000256" key="6">
    <source>
        <dbReference type="RuleBase" id="RU363108"/>
    </source>
</evidence>
<comment type="caution">
    <text evidence="8">The sequence shown here is derived from an EMBL/GenBank/DDBJ whole genome shotgun (WGS) entry which is preliminary data.</text>
</comment>
<feature type="transmembrane region" description="Helical" evidence="6">
    <location>
        <begin position="299"/>
        <end position="319"/>
    </location>
</feature>
<keyword evidence="4 6" id="KW-1133">Transmembrane helix</keyword>
<feature type="chain" id="PRO_5042108495" description="Gustatory receptor" evidence="7">
    <location>
        <begin position="19"/>
        <end position="412"/>
    </location>
</feature>